<keyword evidence="1" id="KW-0472">Membrane</keyword>
<keyword evidence="1" id="KW-0812">Transmembrane</keyword>
<dbReference type="Proteomes" id="UP001315278">
    <property type="component" value="Unassembled WGS sequence"/>
</dbReference>
<gene>
    <name evidence="2" type="ORF">JQ615_17840</name>
</gene>
<comment type="caution">
    <text evidence="2">The sequence shown here is derived from an EMBL/GenBank/DDBJ whole genome shotgun (WGS) entry which is preliminary data.</text>
</comment>
<sequence>MPQWVIASVFGVLALCAAWGIYSSYSTGTVYGELSQYSEDREPTAFFMVVLGKVLALIFCLAIALHAVGILTTDPIAEIKHWLPWLPDRRY</sequence>
<dbReference type="EMBL" id="JAFCJH010000017">
    <property type="protein sequence ID" value="MBR0797256.1"/>
    <property type="molecule type" value="Genomic_DNA"/>
</dbReference>
<name>A0ABS5FKE3_9BRAD</name>
<evidence type="ECO:0000256" key="1">
    <source>
        <dbReference type="SAM" id="Phobius"/>
    </source>
</evidence>
<keyword evidence="3" id="KW-1185">Reference proteome</keyword>
<feature type="transmembrane region" description="Helical" evidence="1">
    <location>
        <begin position="44"/>
        <end position="71"/>
    </location>
</feature>
<protein>
    <submittedName>
        <fullName evidence="2">Uncharacterized protein</fullName>
    </submittedName>
</protein>
<dbReference type="RefSeq" id="WP_212493214.1">
    <property type="nucleotide sequence ID" value="NZ_JAFCJH010000017.1"/>
</dbReference>
<reference evidence="3" key="1">
    <citation type="journal article" date="2021" name="ISME J.">
        <title>Evolutionary origin and ecological implication of a unique nif island in free-living Bradyrhizobium lineages.</title>
        <authorList>
            <person name="Tao J."/>
        </authorList>
    </citation>
    <scope>NUCLEOTIDE SEQUENCE [LARGE SCALE GENOMIC DNA]</scope>
    <source>
        <strain evidence="3">SZCCT0434</strain>
    </source>
</reference>
<evidence type="ECO:0000313" key="2">
    <source>
        <dbReference type="EMBL" id="MBR0797256.1"/>
    </source>
</evidence>
<organism evidence="2 3">
    <name type="scientific">Bradyrhizobium jicamae</name>
    <dbReference type="NCBI Taxonomy" id="280332"/>
    <lineage>
        <taxon>Bacteria</taxon>
        <taxon>Pseudomonadati</taxon>
        <taxon>Pseudomonadota</taxon>
        <taxon>Alphaproteobacteria</taxon>
        <taxon>Hyphomicrobiales</taxon>
        <taxon>Nitrobacteraceae</taxon>
        <taxon>Bradyrhizobium</taxon>
    </lineage>
</organism>
<keyword evidence="1" id="KW-1133">Transmembrane helix</keyword>
<proteinExistence type="predicted"/>
<accession>A0ABS5FKE3</accession>
<evidence type="ECO:0000313" key="3">
    <source>
        <dbReference type="Proteomes" id="UP001315278"/>
    </source>
</evidence>